<dbReference type="AlphaFoldDB" id="A0A220S2E4"/>
<dbReference type="RefSeq" id="WP_089036065.1">
    <property type="nucleotide sequence ID" value="NZ_CP022278.1"/>
</dbReference>
<keyword evidence="2" id="KW-1185">Reference proteome</keyword>
<name>A0A220S2E4_9NEIS</name>
<organism evidence="1 2">
    <name type="scientific">Neisseria chenwenguii</name>
    <dbReference type="NCBI Taxonomy" id="1853278"/>
    <lineage>
        <taxon>Bacteria</taxon>
        <taxon>Pseudomonadati</taxon>
        <taxon>Pseudomonadota</taxon>
        <taxon>Betaproteobacteria</taxon>
        <taxon>Neisseriales</taxon>
        <taxon>Neisseriaceae</taxon>
        <taxon>Neisseria</taxon>
    </lineage>
</organism>
<proteinExistence type="predicted"/>
<evidence type="ECO:0000313" key="1">
    <source>
        <dbReference type="EMBL" id="ASK27355.1"/>
    </source>
</evidence>
<gene>
    <name evidence="1" type="ORF">BG910_06025</name>
</gene>
<protein>
    <recommendedName>
        <fullName evidence="3">DUF4747 domain-containing protein</fullName>
    </recommendedName>
</protein>
<evidence type="ECO:0008006" key="3">
    <source>
        <dbReference type="Google" id="ProtNLM"/>
    </source>
</evidence>
<reference evidence="1 2" key="1">
    <citation type="submission" date="2017-06" db="EMBL/GenBank/DDBJ databases">
        <title>Neisseria chenwenguii sp. nov., isolated from the intestinal contents of Tibetan Plateau Pika in Yushu, Qinghai Province, China.</title>
        <authorList>
            <person name="Zhang G."/>
        </authorList>
    </citation>
    <scope>NUCLEOTIDE SEQUENCE [LARGE SCALE GENOMIC DNA]</scope>
    <source>
        <strain evidence="1 2">10023</strain>
    </source>
</reference>
<evidence type="ECO:0000313" key="2">
    <source>
        <dbReference type="Proteomes" id="UP000198238"/>
    </source>
</evidence>
<dbReference type="KEGG" id="nei:BG910_06025"/>
<accession>A0A220S2E4</accession>
<dbReference type="EMBL" id="CP022278">
    <property type="protein sequence ID" value="ASK27355.1"/>
    <property type="molecule type" value="Genomic_DNA"/>
</dbReference>
<dbReference type="Proteomes" id="UP000198238">
    <property type="component" value="Chromosome"/>
</dbReference>
<sequence>MSQRIFHLYRYQIIPNERIQEKLHLSESELSVDEVIQRKNEFFIEAFRQIALQSMLDEIDDTGRKLRIKEVYPLQETTHNQFYVFKVAACKTVTRETENFETMSEEDWPRVHVIVWNDDEQQVLALEHRTSAFNKTNTLANLLAKRLNKVLYKHNLNVQIHPIFDKQSFWQLVEGHKVEQIEFKMVTPNMANISKALSDDLKALAKYSNSANTELTMNAPENGELNLSPKLPQLQDLVDYSSKGGGSIRVKYKGVRTKKDTANTHSSIITDEYTVEVSPISLLERIKNFFQNR</sequence>